<keyword evidence="1" id="KW-0808">Transferase</keyword>
<dbReference type="Pfam" id="PF08445">
    <property type="entry name" value="FR47"/>
    <property type="match status" value="1"/>
</dbReference>
<evidence type="ECO:0000313" key="4">
    <source>
        <dbReference type="Proteomes" id="UP000735302"/>
    </source>
</evidence>
<keyword evidence="4" id="KW-1185">Reference proteome</keyword>
<dbReference type="GO" id="GO:0047961">
    <property type="term" value="F:glycine N-acyltransferase activity"/>
    <property type="evidence" value="ECO:0007669"/>
    <property type="project" value="InterPro"/>
</dbReference>
<dbReference type="InterPro" id="IPR010313">
    <property type="entry name" value="Glycine_N-acyltransferase"/>
</dbReference>
<dbReference type="EC" id="2.3.1.-" evidence="1"/>
<comment type="caution">
    <text evidence="3">The sequence shown here is derived from an EMBL/GenBank/DDBJ whole genome shotgun (WGS) entry which is preliminary data.</text>
</comment>
<keyword evidence="1" id="KW-0012">Acyltransferase</keyword>
<dbReference type="InterPro" id="IPR000182">
    <property type="entry name" value="GNAT_dom"/>
</dbReference>
<dbReference type="InterPro" id="IPR013653">
    <property type="entry name" value="GCN5-like_dom"/>
</dbReference>
<dbReference type="GO" id="GO:0005739">
    <property type="term" value="C:mitochondrion"/>
    <property type="evidence" value="ECO:0007669"/>
    <property type="project" value="InterPro"/>
</dbReference>
<name>A0AAV4DUG9_9GAST</name>
<dbReference type="InterPro" id="IPR015938">
    <property type="entry name" value="Glycine_N-acyltransferase_N"/>
</dbReference>
<feature type="domain" description="N-acetyltransferase" evidence="2">
    <location>
        <begin position="154"/>
        <end position="284"/>
    </location>
</feature>
<dbReference type="SUPFAM" id="SSF55729">
    <property type="entry name" value="Acyl-CoA N-acyltransferases (Nat)"/>
    <property type="match status" value="1"/>
</dbReference>
<dbReference type="Proteomes" id="UP000735302">
    <property type="component" value="Unassembled WGS sequence"/>
</dbReference>
<protein>
    <recommendedName>
        <fullName evidence="1">Glycine N-acyltransferase-like protein</fullName>
        <ecNumber evidence="1">2.3.1.-</ecNumber>
    </recommendedName>
</protein>
<reference evidence="3 4" key="1">
    <citation type="journal article" date="2021" name="Elife">
        <title>Chloroplast acquisition without the gene transfer in kleptoplastic sea slugs, Plakobranchus ocellatus.</title>
        <authorList>
            <person name="Maeda T."/>
            <person name="Takahashi S."/>
            <person name="Yoshida T."/>
            <person name="Shimamura S."/>
            <person name="Takaki Y."/>
            <person name="Nagai Y."/>
            <person name="Toyoda A."/>
            <person name="Suzuki Y."/>
            <person name="Arimoto A."/>
            <person name="Ishii H."/>
            <person name="Satoh N."/>
            <person name="Nishiyama T."/>
            <person name="Hasebe M."/>
            <person name="Maruyama T."/>
            <person name="Minagawa J."/>
            <person name="Obokata J."/>
            <person name="Shigenobu S."/>
        </authorList>
    </citation>
    <scope>NUCLEOTIDE SEQUENCE [LARGE SCALE GENOMIC DNA]</scope>
</reference>
<dbReference type="PANTHER" id="PTHR15298:SF1">
    <property type="entry name" value="GLYCINE N-ACYLTRANSFERASE-LIKE PROTEIN"/>
    <property type="match status" value="1"/>
</dbReference>
<dbReference type="PANTHER" id="PTHR15298">
    <property type="entry name" value="L-COA N-ACYLTRANSFERASE-RELATED"/>
    <property type="match status" value="1"/>
</dbReference>
<evidence type="ECO:0000259" key="2">
    <source>
        <dbReference type="PROSITE" id="PS51186"/>
    </source>
</evidence>
<accession>A0AAV4DUG9</accession>
<dbReference type="CDD" id="cd04301">
    <property type="entry name" value="NAT_SF"/>
    <property type="match status" value="1"/>
</dbReference>
<dbReference type="Gene3D" id="3.40.630.30">
    <property type="match status" value="1"/>
</dbReference>
<dbReference type="PROSITE" id="PS51186">
    <property type="entry name" value="GNAT"/>
    <property type="match status" value="1"/>
</dbReference>
<dbReference type="EMBL" id="BLXT01008368">
    <property type="protein sequence ID" value="GFO47957.1"/>
    <property type="molecule type" value="Genomic_DNA"/>
</dbReference>
<gene>
    <name evidence="3" type="ORF">PoB_007446200</name>
</gene>
<comment type="similarity">
    <text evidence="1">Belongs to the glycine N-acyltransferase family.</text>
</comment>
<organism evidence="3 4">
    <name type="scientific">Plakobranchus ocellatus</name>
    <dbReference type="NCBI Taxonomy" id="259542"/>
    <lineage>
        <taxon>Eukaryota</taxon>
        <taxon>Metazoa</taxon>
        <taxon>Spiralia</taxon>
        <taxon>Lophotrochozoa</taxon>
        <taxon>Mollusca</taxon>
        <taxon>Gastropoda</taxon>
        <taxon>Heterobranchia</taxon>
        <taxon>Euthyneura</taxon>
        <taxon>Panpulmonata</taxon>
        <taxon>Sacoglossa</taxon>
        <taxon>Placobranchoidea</taxon>
        <taxon>Plakobranchidae</taxon>
        <taxon>Plakobranchus</taxon>
    </lineage>
</organism>
<dbReference type="InterPro" id="IPR016181">
    <property type="entry name" value="Acyl_CoA_acyltransferase"/>
</dbReference>
<dbReference type="AlphaFoldDB" id="A0AAV4DUG9"/>
<evidence type="ECO:0000256" key="1">
    <source>
        <dbReference type="RuleBase" id="RU368002"/>
    </source>
</evidence>
<evidence type="ECO:0000313" key="3">
    <source>
        <dbReference type="EMBL" id="GFO47957.1"/>
    </source>
</evidence>
<dbReference type="Pfam" id="PF06021">
    <property type="entry name" value="Gly_acyl_tr_N"/>
    <property type="match status" value="1"/>
</dbReference>
<sequence>MEPTSLHPVTESELPQIKEWLEQFLPDSMKLYWTVRNMLHGRWRGSTLVTLGWPDILAVGEGPVPEDSPCYEFHASPRCTSVFSPDPEHLETLLLYPDYLDWSQPIIFQGVNKKNRPVLDKIIEAKGSNCHIDTYSILEAGQEELPPRPVPEGLELRALDCDLDIDYINSTRDETRNGEAGYIKELIRRFPSIGFFDKNNKCIGLELGKEYGCLGMLHVREEFRGRGLGKIITSQLAQKYFRDDLPVAVLINRDNEVSWRLHTSCGFRKTGDLDWMYYNTGVVM</sequence>
<proteinExistence type="inferred from homology"/>